<feature type="transmembrane region" description="Helical" evidence="7">
    <location>
        <begin position="252"/>
        <end position="285"/>
    </location>
</feature>
<feature type="transmembrane region" description="Helical" evidence="7">
    <location>
        <begin position="189"/>
        <end position="220"/>
    </location>
</feature>
<feature type="compositionally biased region" description="Polar residues" evidence="6">
    <location>
        <begin position="763"/>
        <end position="779"/>
    </location>
</feature>
<dbReference type="GO" id="GO:0005254">
    <property type="term" value="F:chloride channel activity"/>
    <property type="evidence" value="ECO:0007669"/>
    <property type="project" value="InterPro"/>
</dbReference>
<evidence type="ECO:0000256" key="7">
    <source>
        <dbReference type="SAM" id="Phobius"/>
    </source>
</evidence>
<dbReference type="STRING" id="31234.E3NII4"/>
<feature type="transmembrane region" description="Helical" evidence="7">
    <location>
        <begin position="448"/>
        <end position="465"/>
    </location>
</feature>
<comment type="similarity">
    <text evidence="5">Belongs to the anion channel-forming bestrophin (TC 1.A.46) family. Calcium-sensitive chloride channel subfamily.</text>
</comment>
<feature type="transmembrane region" description="Helical" evidence="7">
    <location>
        <begin position="32"/>
        <end position="54"/>
    </location>
</feature>
<accession>E3NII4</accession>
<evidence type="ECO:0000256" key="6">
    <source>
        <dbReference type="SAM" id="MobiDB-lite"/>
    </source>
</evidence>
<evidence type="ECO:0000256" key="1">
    <source>
        <dbReference type="ARBA" id="ARBA00004141"/>
    </source>
</evidence>
<keyword evidence="2 7" id="KW-0812">Transmembrane</keyword>
<feature type="transmembrane region" description="Helical" evidence="7">
    <location>
        <begin position="130"/>
        <end position="153"/>
    </location>
</feature>
<evidence type="ECO:0000256" key="5">
    <source>
        <dbReference type="ARBA" id="ARBA00034769"/>
    </source>
</evidence>
<dbReference type="AlphaFoldDB" id="E3NII4"/>
<dbReference type="eggNOG" id="KOG3547">
    <property type="taxonomic scope" value="Eukaryota"/>
</dbReference>
<dbReference type="InterPro" id="IPR021134">
    <property type="entry name" value="Bestrophin-like"/>
</dbReference>
<dbReference type="HOGENOM" id="CLU_018069_4_0_1"/>
<dbReference type="EMBL" id="DS268702">
    <property type="protein sequence ID" value="EFO99011.1"/>
    <property type="molecule type" value="Genomic_DNA"/>
</dbReference>
<keyword evidence="4 7" id="KW-0472">Membrane</keyword>
<feature type="compositionally biased region" description="Polar residues" evidence="6">
    <location>
        <begin position="667"/>
        <end position="680"/>
    </location>
</feature>
<dbReference type="PANTHER" id="PTHR10736:SF33">
    <property type="entry name" value="BESTROPHIN HOMOLOG"/>
    <property type="match status" value="1"/>
</dbReference>
<name>E3NII4_CAERE</name>
<feature type="transmembrane region" description="Helical" evidence="7">
    <location>
        <begin position="75"/>
        <end position="94"/>
    </location>
</feature>
<dbReference type="Proteomes" id="UP000008281">
    <property type="component" value="Unassembled WGS sequence"/>
</dbReference>
<feature type="transmembrane region" description="Helical" evidence="7">
    <location>
        <begin position="160"/>
        <end position="183"/>
    </location>
</feature>
<gene>
    <name evidence="8" type="ORF">CRE_07859</name>
</gene>
<dbReference type="InterPro" id="IPR000615">
    <property type="entry name" value="Bestrophin"/>
</dbReference>
<evidence type="ECO:0008006" key="10">
    <source>
        <dbReference type="Google" id="ProtNLM"/>
    </source>
</evidence>
<dbReference type="GO" id="GO:0016020">
    <property type="term" value="C:membrane"/>
    <property type="evidence" value="ECO:0007669"/>
    <property type="project" value="UniProtKB-SubCell"/>
</dbReference>
<protein>
    <recommendedName>
        <fullName evidence="10">Bestrophin homolog</fullName>
    </recommendedName>
</protein>
<keyword evidence="3 7" id="KW-1133">Transmembrane helix</keyword>
<dbReference type="InParanoid" id="E3NII4"/>
<feature type="region of interest" description="Disordered" evidence="6">
    <location>
        <begin position="638"/>
        <end position="808"/>
    </location>
</feature>
<proteinExistence type="inferred from homology"/>
<evidence type="ECO:0000313" key="8">
    <source>
        <dbReference type="EMBL" id="EFO99011.1"/>
    </source>
</evidence>
<dbReference type="OrthoDB" id="201595at2759"/>
<reference evidence="8" key="1">
    <citation type="submission" date="2007-07" db="EMBL/GenBank/DDBJ databases">
        <title>PCAP assembly of the Caenorhabditis remanei genome.</title>
        <authorList>
            <consortium name="The Caenorhabditis remanei Sequencing Consortium"/>
            <person name="Wilson R.K."/>
        </authorList>
    </citation>
    <scope>NUCLEOTIDE SEQUENCE [LARGE SCALE GENOMIC DNA]</scope>
    <source>
        <strain evidence="8">PB4641</strain>
    </source>
</reference>
<sequence>MTVTYSLDVASSSFFCLYKLLFRWKGSIWKSVWAELVVWLCLYAVLSAIYRCLLGVTQRATFEDLCIFFDTYSNFIPITFMLGFYVSAVFTRWWQIFDNIGWIDTPCLWITQYVKGESERAKCDGRSNNIAIIAIPIAIIAIPIATIAIITIISIVAINAIIAIVAIIAIAIPIAIIAIIYIIDIVAIIAIAIISIIAIPIAIIAIPIAIAIIATIAIIAFPIDIPIAIISIIAIPIAIIAIPIHIPSAIISIIAIIAIAIIAIISIIAIIAIISIISIIAIIAITTKLFQIARTPDRYHRYHRYHYHYLIQVYRDVAASVRKRFPTFNHLVTAGLMTEKEMLEFDSIPSPHAKYWQPMHWLFSMISLARDEGMIKSDIIYVDLMEKMRQFRVNILSLTLYDWVPVPLVYTQVVHLAVRSYFLVALFGRQYLHPDTSRVPDYKTTIDLYVPIMSVLQFIFFIGWMKVAEVLLNPLGEDDDDFECNWILDRNLQVTSSLREINNFFKFQVGLMVVDTAYNRYPTLEKDQFWEDVLPEPLYTAESAMRPLNPQVGSCAEMPTEEEPFMVRPRRRTLSRMSHWDGDMEDTDVVPVVGLSPHPRDGSNYASGESLAFSNSFANGGRKLSEMFRRMRAGSRIGDRYRKRHSSAQDFEHGIRKKNSMEDDVESISNNKLDQASGTPKSGRLWSSLPQTQLEEMLKNRDLSGSSQVKYNTDGMKERDVIPNPTPVTDHIDMPSHVPASPSWYNESLPVIKEEEEAKRRSNTNTDTDSPKSSKASKTSIKRIELRRSSSSGSDLGKPGRLERKKSE</sequence>
<feature type="transmembrane region" description="Helical" evidence="7">
    <location>
        <begin position="227"/>
        <end position="246"/>
    </location>
</feature>
<dbReference type="PANTHER" id="PTHR10736">
    <property type="entry name" value="BESTROPHIN"/>
    <property type="match status" value="1"/>
</dbReference>
<dbReference type="FunCoup" id="E3NII4">
    <property type="interactions" value="95"/>
</dbReference>
<keyword evidence="9" id="KW-1185">Reference proteome</keyword>
<evidence type="ECO:0000256" key="4">
    <source>
        <dbReference type="ARBA" id="ARBA00023136"/>
    </source>
</evidence>
<feature type="compositionally biased region" description="Basic and acidic residues" evidence="6">
    <location>
        <begin position="798"/>
        <end position="808"/>
    </location>
</feature>
<evidence type="ECO:0000256" key="3">
    <source>
        <dbReference type="ARBA" id="ARBA00022989"/>
    </source>
</evidence>
<dbReference type="Pfam" id="PF01062">
    <property type="entry name" value="Bestrophin"/>
    <property type="match status" value="2"/>
</dbReference>
<organism evidence="9">
    <name type="scientific">Caenorhabditis remanei</name>
    <name type="common">Caenorhabditis vulgaris</name>
    <dbReference type="NCBI Taxonomy" id="31234"/>
    <lineage>
        <taxon>Eukaryota</taxon>
        <taxon>Metazoa</taxon>
        <taxon>Ecdysozoa</taxon>
        <taxon>Nematoda</taxon>
        <taxon>Chromadorea</taxon>
        <taxon>Rhabditida</taxon>
        <taxon>Rhabditina</taxon>
        <taxon>Rhabditomorpha</taxon>
        <taxon>Rhabditoidea</taxon>
        <taxon>Rhabditidae</taxon>
        <taxon>Peloderinae</taxon>
        <taxon>Caenorhabditis</taxon>
    </lineage>
</organism>
<evidence type="ECO:0000256" key="2">
    <source>
        <dbReference type="ARBA" id="ARBA00022692"/>
    </source>
</evidence>
<comment type="subcellular location">
    <subcellularLocation>
        <location evidence="1">Membrane</location>
        <topology evidence="1">Multi-pass membrane protein</topology>
    </subcellularLocation>
</comment>
<evidence type="ECO:0000313" key="9">
    <source>
        <dbReference type="Proteomes" id="UP000008281"/>
    </source>
</evidence>